<evidence type="ECO:0000256" key="2">
    <source>
        <dbReference type="ARBA" id="ARBA00022692"/>
    </source>
</evidence>
<dbReference type="RefSeq" id="WP_173121749.1">
    <property type="nucleotide sequence ID" value="NZ_JABRWJ010000002.1"/>
</dbReference>
<name>A0ABX2EBV1_9BURK</name>
<keyword evidence="4" id="KW-0560">Oxidoreductase</keyword>
<gene>
    <name evidence="9" type="ORF">HLB44_06540</name>
</gene>
<keyword evidence="10" id="KW-1185">Reference proteome</keyword>
<dbReference type="PANTHER" id="PTHR21624:SF1">
    <property type="entry name" value="ALKYLGLYCEROL MONOOXYGENASE"/>
    <property type="match status" value="1"/>
</dbReference>
<proteinExistence type="predicted"/>
<reference evidence="9 10" key="1">
    <citation type="submission" date="2020-05" db="EMBL/GenBank/DDBJ databases">
        <title>Aquincola sp. isolate from soil.</title>
        <authorList>
            <person name="Han J."/>
            <person name="Kim D.-U."/>
        </authorList>
    </citation>
    <scope>NUCLEOTIDE SEQUENCE [LARGE SCALE GENOMIC DNA]</scope>
    <source>
        <strain evidence="9 10">S2</strain>
    </source>
</reference>
<evidence type="ECO:0000313" key="9">
    <source>
        <dbReference type="EMBL" id="NRF66636.1"/>
    </source>
</evidence>
<evidence type="ECO:0000259" key="8">
    <source>
        <dbReference type="Pfam" id="PF04116"/>
    </source>
</evidence>
<evidence type="ECO:0000256" key="4">
    <source>
        <dbReference type="ARBA" id="ARBA00023002"/>
    </source>
</evidence>
<feature type="transmembrane region" description="Helical" evidence="7">
    <location>
        <begin position="80"/>
        <end position="102"/>
    </location>
</feature>
<feature type="transmembrane region" description="Helical" evidence="7">
    <location>
        <begin position="48"/>
        <end position="74"/>
    </location>
</feature>
<comment type="caution">
    <text evidence="9">The sequence shown here is derived from an EMBL/GenBank/DDBJ whole genome shotgun (WGS) entry which is preliminary data.</text>
</comment>
<dbReference type="EMBL" id="JABRWJ010000002">
    <property type="protein sequence ID" value="NRF66636.1"/>
    <property type="molecule type" value="Genomic_DNA"/>
</dbReference>
<evidence type="ECO:0000256" key="6">
    <source>
        <dbReference type="ARBA" id="ARBA00023136"/>
    </source>
</evidence>
<dbReference type="InterPro" id="IPR051689">
    <property type="entry name" value="Sterol_desaturase/TMEM195"/>
</dbReference>
<sequence length="265" mass="29307">MAEALLGLAGPLYLAALIGGFAAMALWETVRPLRPASVPLAPRWINNLGLLFINQAVMRLALPLAGLSVALLAASRGWGLLPLLEVPAVLAVPLAVVMLDGVRWAAHRAMHWPGLWRLHRVHHSDLDFDCTIELRFHPGEALLAQALLSLAIVALGAPPLAVLLSDLLTLVCGYFTHANVQLPPRLERVLRSVLITPDLHRVHHSARVDESMSNYGVLLSVWDRWFGSYRAHPADDHLGMQFGLAELREPRQLTLARLLWLPFRR</sequence>
<feature type="transmembrane region" description="Helical" evidence="7">
    <location>
        <begin position="142"/>
        <end position="164"/>
    </location>
</feature>
<keyword evidence="6 7" id="KW-0472">Membrane</keyword>
<protein>
    <submittedName>
        <fullName evidence="9">Sterol desaturase family protein</fullName>
    </submittedName>
</protein>
<feature type="domain" description="Fatty acid hydroxylase" evidence="8">
    <location>
        <begin position="93"/>
        <end position="228"/>
    </location>
</feature>
<evidence type="ECO:0000256" key="1">
    <source>
        <dbReference type="ARBA" id="ARBA00004127"/>
    </source>
</evidence>
<dbReference type="PANTHER" id="PTHR21624">
    <property type="entry name" value="STEROL DESATURASE-RELATED PROTEIN"/>
    <property type="match status" value="1"/>
</dbReference>
<evidence type="ECO:0000256" key="5">
    <source>
        <dbReference type="ARBA" id="ARBA00023098"/>
    </source>
</evidence>
<keyword evidence="2 7" id="KW-0812">Transmembrane</keyword>
<accession>A0ABX2EBV1</accession>
<dbReference type="Proteomes" id="UP000737171">
    <property type="component" value="Unassembled WGS sequence"/>
</dbReference>
<keyword evidence="3 7" id="KW-1133">Transmembrane helix</keyword>
<evidence type="ECO:0000256" key="3">
    <source>
        <dbReference type="ARBA" id="ARBA00022989"/>
    </source>
</evidence>
<organism evidence="9 10">
    <name type="scientific">Pseudaquabacterium terrae</name>
    <dbReference type="NCBI Taxonomy" id="2732868"/>
    <lineage>
        <taxon>Bacteria</taxon>
        <taxon>Pseudomonadati</taxon>
        <taxon>Pseudomonadota</taxon>
        <taxon>Betaproteobacteria</taxon>
        <taxon>Burkholderiales</taxon>
        <taxon>Sphaerotilaceae</taxon>
        <taxon>Pseudaquabacterium</taxon>
    </lineage>
</organism>
<comment type="subcellular location">
    <subcellularLocation>
        <location evidence="1">Endomembrane system</location>
        <topology evidence="1">Multi-pass membrane protein</topology>
    </subcellularLocation>
</comment>
<evidence type="ECO:0000256" key="7">
    <source>
        <dbReference type="SAM" id="Phobius"/>
    </source>
</evidence>
<evidence type="ECO:0000313" key="10">
    <source>
        <dbReference type="Proteomes" id="UP000737171"/>
    </source>
</evidence>
<dbReference type="InterPro" id="IPR006694">
    <property type="entry name" value="Fatty_acid_hydroxylase"/>
</dbReference>
<keyword evidence="5" id="KW-0443">Lipid metabolism</keyword>
<dbReference type="Pfam" id="PF04116">
    <property type="entry name" value="FA_hydroxylase"/>
    <property type="match status" value="1"/>
</dbReference>
<feature type="transmembrane region" description="Helical" evidence="7">
    <location>
        <begin position="6"/>
        <end position="27"/>
    </location>
</feature>